<proteinExistence type="predicted"/>
<sequence>MPKNLLALVAFAALAASASAQTYVGSFRVQDGADWQTNPQVYSGLEAAALRFGGAPTDYAISVNPSTTQPSTITHSAYYSPWGLACGVFPEDAKIDEGAPGYNAPGGNNTALSAYVDDNCLSDETNYVWRVQAAPALNATPVPGLGFWGLLSLGAVLGALGMRRSRSSV</sequence>
<reference evidence="4 5" key="1">
    <citation type="journal article" date="2020" name="G3 (Bethesda)">
        <title>CeMbio - The Caenorhabditis elegans Microbiome Resource.</title>
        <authorList>
            <person name="Dirksen P."/>
            <person name="Assie A."/>
            <person name="Zimmermann J."/>
            <person name="Zhang F."/>
            <person name="Tietje A.M."/>
            <person name="Marsh S.A."/>
            <person name="Felix M.A."/>
            <person name="Shapira M."/>
            <person name="Kaleta C."/>
            <person name="Schulenburg H."/>
            <person name="Samuel B."/>
        </authorList>
    </citation>
    <scope>NUCLEOTIDE SEQUENCE [LARGE SCALE GENOMIC DNA]</scope>
    <source>
        <strain evidence="4 5">BIGb0172</strain>
    </source>
</reference>
<keyword evidence="1" id="KW-1133">Transmembrane helix</keyword>
<dbReference type="AlphaFoldDB" id="A0A7G5EF28"/>
<keyword evidence="1" id="KW-0472">Membrane</keyword>
<keyword evidence="2" id="KW-0732">Signal</keyword>
<name>A0A7G5EF28_9BURK</name>
<keyword evidence="5" id="KW-1185">Reference proteome</keyword>
<dbReference type="KEGG" id="cpis:HS961_06975"/>
<evidence type="ECO:0000256" key="1">
    <source>
        <dbReference type="SAM" id="Phobius"/>
    </source>
</evidence>
<protein>
    <submittedName>
        <fullName evidence="4">PEP-CTERM sorting domain-containing protein</fullName>
    </submittedName>
</protein>
<dbReference type="RefSeq" id="WP_182327018.1">
    <property type="nucleotide sequence ID" value="NZ_CP058554.1"/>
</dbReference>
<evidence type="ECO:0000259" key="3">
    <source>
        <dbReference type="Pfam" id="PF18203"/>
    </source>
</evidence>
<evidence type="ECO:0000313" key="4">
    <source>
        <dbReference type="EMBL" id="QMV72603.1"/>
    </source>
</evidence>
<feature type="transmembrane region" description="Helical" evidence="1">
    <location>
        <begin position="145"/>
        <end position="162"/>
    </location>
</feature>
<dbReference type="EMBL" id="CP058554">
    <property type="protein sequence ID" value="QMV72603.1"/>
    <property type="molecule type" value="Genomic_DNA"/>
</dbReference>
<organism evidence="4 5">
    <name type="scientific">Comamonas piscis</name>
    <dbReference type="NCBI Taxonomy" id="1562974"/>
    <lineage>
        <taxon>Bacteria</taxon>
        <taxon>Pseudomonadati</taxon>
        <taxon>Pseudomonadota</taxon>
        <taxon>Betaproteobacteria</taxon>
        <taxon>Burkholderiales</taxon>
        <taxon>Comamonadaceae</taxon>
        <taxon>Comamonas</taxon>
    </lineage>
</organism>
<evidence type="ECO:0000313" key="5">
    <source>
        <dbReference type="Proteomes" id="UP000515240"/>
    </source>
</evidence>
<evidence type="ECO:0000256" key="2">
    <source>
        <dbReference type="SAM" id="SignalP"/>
    </source>
</evidence>
<feature type="chain" id="PRO_5028917607" evidence="2">
    <location>
        <begin position="21"/>
        <end position="169"/>
    </location>
</feature>
<gene>
    <name evidence="4" type="ORF">HS961_06975</name>
</gene>
<accession>A0A7G5EF28</accession>
<feature type="signal peptide" evidence="2">
    <location>
        <begin position="1"/>
        <end position="20"/>
    </location>
</feature>
<dbReference type="Pfam" id="PF18203">
    <property type="entry name" value="IPTL-CTERM"/>
    <property type="match status" value="1"/>
</dbReference>
<dbReference type="Proteomes" id="UP000515240">
    <property type="component" value="Chromosome"/>
</dbReference>
<feature type="domain" description="IPTL-CTERM protein sorting" evidence="3">
    <location>
        <begin position="140"/>
        <end position="166"/>
    </location>
</feature>
<keyword evidence="1" id="KW-0812">Transmembrane</keyword>
<dbReference type="InterPro" id="IPR026442">
    <property type="entry name" value="IPTL_CTERM"/>
</dbReference>